<evidence type="ECO:0000256" key="2">
    <source>
        <dbReference type="SAM" id="SignalP"/>
    </source>
</evidence>
<organism evidence="4 5">
    <name type="scientific">Tanticharoenia sakaeratensis NBRC 103193</name>
    <dbReference type="NCBI Taxonomy" id="1231623"/>
    <lineage>
        <taxon>Bacteria</taxon>
        <taxon>Pseudomonadati</taxon>
        <taxon>Pseudomonadota</taxon>
        <taxon>Alphaproteobacteria</taxon>
        <taxon>Acetobacterales</taxon>
        <taxon>Acetobacteraceae</taxon>
        <taxon>Tanticharoenia</taxon>
    </lineage>
</organism>
<dbReference type="Pfam" id="PF00326">
    <property type="entry name" value="Peptidase_S9"/>
    <property type="match status" value="1"/>
</dbReference>
<comment type="caution">
    <text evidence="4">The sequence shown here is derived from an EMBL/GenBank/DDBJ whole genome shotgun (WGS) entry which is preliminary data.</text>
</comment>
<dbReference type="InterPro" id="IPR029058">
    <property type="entry name" value="AB_hydrolase_fold"/>
</dbReference>
<dbReference type="SUPFAM" id="SSF53474">
    <property type="entry name" value="alpha/beta-Hydrolases"/>
    <property type="match status" value="1"/>
</dbReference>
<dbReference type="EMBL" id="BALE01000005">
    <property type="protein sequence ID" value="GAN53113.1"/>
    <property type="molecule type" value="Genomic_DNA"/>
</dbReference>
<dbReference type="Gene3D" id="2.120.10.30">
    <property type="entry name" value="TolB, C-terminal domain"/>
    <property type="match status" value="1"/>
</dbReference>
<feature type="domain" description="Peptidase S9 prolyl oligopeptidase catalytic" evidence="3">
    <location>
        <begin position="444"/>
        <end position="645"/>
    </location>
</feature>
<dbReference type="SUPFAM" id="SSF82171">
    <property type="entry name" value="DPP6 N-terminal domain-like"/>
    <property type="match status" value="1"/>
</dbReference>
<feature type="signal peptide" evidence="2">
    <location>
        <begin position="1"/>
        <end position="24"/>
    </location>
</feature>
<dbReference type="RefSeq" id="WP_048846760.1">
    <property type="nucleotide sequence ID" value="NZ_BALE01000005.1"/>
</dbReference>
<dbReference type="OrthoDB" id="1094230at2"/>
<evidence type="ECO:0000313" key="5">
    <source>
        <dbReference type="Proteomes" id="UP000032679"/>
    </source>
</evidence>
<evidence type="ECO:0000313" key="4">
    <source>
        <dbReference type="EMBL" id="GAN53113.1"/>
    </source>
</evidence>
<name>A0A0D6MIK3_9PROT</name>
<gene>
    <name evidence="4" type="ORF">Tasa_005_028</name>
</gene>
<dbReference type="InterPro" id="IPR011042">
    <property type="entry name" value="6-blade_b-propeller_TolB-like"/>
</dbReference>
<dbReference type="Proteomes" id="UP000032679">
    <property type="component" value="Unassembled WGS sequence"/>
</dbReference>
<dbReference type="STRING" id="1231623.Tasa_005_028"/>
<sequence>MFSPKLSARAALLATLCFSAAAHAAPIVTHAFGTLALSSDGSHLASVEHDSIAGDDKEPTLHLLIRAGQGHGAPVSVSLPNGTVSSPTWRPDGAALAFVLHDPKQHQRFVYSVDAAGRHLTKLLAFDGTLQNLRYGPDGKLAVLAIAGARREPGALQAGTAQTGEIGAHEDEQRIATIENGHLVWQSPADLYVYEYDWRPGATPGFVGTAAHGNGDDHWWIAHLYAFSGGQAHDLYAPPPQQQIGVPRVAPDGQSVAFIGGLMSDFGFFGGDAYQMSLTDPQAKPVNLTPGIKATVTNLSYGCADGLTASGIAGAQTAFWSLGNGAPRALWTGDDLLTANSYREPALLCAKGQTVAIRQNFTKAPELWSGPIGQWSALTHANAALKPQVHAQNVTWTNDGFSVQGWLLTPVSSDGATKRPMITEIHGGPSSSNEQAYVAASGEVTRLVNAGYDVFEPNPRGSYGQGEAFTAANRRDFGHGDLRDVLTGIDAAEKLAPIDDAHLGVTGYSYGGYMTMWTVTQTDRFKAAVAGGGISNWQSYYGENGIDSWLIPFFGASVYDDPDIYAKSSPITFIKHTHTPTFVYVGANDEECPPPQSEEFYHALRTLGVPTSLVIYAGEGHGMHKQADWHDAMNRTIAWFDTYLKPKKG</sequence>
<reference evidence="4 5" key="1">
    <citation type="submission" date="2012-10" db="EMBL/GenBank/DDBJ databases">
        <title>Genome sequencing of Tanticharoenia sakaeratensis NBRC 103193.</title>
        <authorList>
            <person name="Azuma Y."/>
            <person name="Hadano H."/>
            <person name="Hirakawa H."/>
            <person name="Matsushita K."/>
        </authorList>
    </citation>
    <scope>NUCLEOTIDE SEQUENCE [LARGE SCALE GENOMIC DNA]</scope>
    <source>
        <strain evidence="4 5">NBRC 103193</strain>
    </source>
</reference>
<dbReference type="AlphaFoldDB" id="A0A0D6MIK3"/>
<dbReference type="PANTHER" id="PTHR42776:SF27">
    <property type="entry name" value="DIPEPTIDYL PEPTIDASE FAMILY MEMBER 6"/>
    <property type="match status" value="1"/>
</dbReference>
<dbReference type="GO" id="GO:0006508">
    <property type="term" value="P:proteolysis"/>
    <property type="evidence" value="ECO:0007669"/>
    <property type="project" value="InterPro"/>
</dbReference>
<keyword evidence="2" id="KW-0732">Signal</keyword>
<protein>
    <submittedName>
        <fullName evidence="4">Peptidase, S9C (Acylaminoacyl-peptidase) family</fullName>
    </submittedName>
</protein>
<dbReference type="Gene3D" id="3.40.50.1820">
    <property type="entry name" value="alpha/beta hydrolase"/>
    <property type="match status" value="1"/>
</dbReference>
<keyword evidence="5" id="KW-1185">Reference proteome</keyword>
<accession>A0A0D6MIK3</accession>
<keyword evidence="1" id="KW-0378">Hydrolase</keyword>
<proteinExistence type="predicted"/>
<dbReference type="InterPro" id="IPR001375">
    <property type="entry name" value="Peptidase_S9_cat"/>
</dbReference>
<evidence type="ECO:0000256" key="1">
    <source>
        <dbReference type="ARBA" id="ARBA00022801"/>
    </source>
</evidence>
<feature type="chain" id="PRO_5002308253" evidence="2">
    <location>
        <begin position="25"/>
        <end position="649"/>
    </location>
</feature>
<dbReference type="PANTHER" id="PTHR42776">
    <property type="entry name" value="SERINE PEPTIDASE S9 FAMILY MEMBER"/>
    <property type="match status" value="1"/>
</dbReference>
<dbReference type="GO" id="GO:0004252">
    <property type="term" value="F:serine-type endopeptidase activity"/>
    <property type="evidence" value="ECO:0007669"/>
    <property type="project" value="TreeGrafter"/>
</dbReference>
<evidence type="ECO:0000259" key="3">
    <source>
        <dbReference type="Pfam" id="PF00326"/>
    </source>
</evidence>